<keyword evidence="5" id="KW-1185">Reference proteome</keyword>
<dbReference type="EMBL" id="CAJVPP010004290">
    <property type="protein sequence ID" value="CAG8647267.1"/>
    <property type="molecule type" value="Genomic_DNA"/>
</dbReference>
<feature type="domain" description="NmrA-like" evidence="3">
    <location>
        <begin position="4"/>
        <end position="271"/>
    </location>
</feature>
<dbReference type="Gene3D" id="3.40.50.720">
    <property type="entry name" value="NAD(P)-binding Rossmann-like Domain"/>
    <property type="match status" value="1"/>
</dbReference>
<comment type="caution">
    <text evidence="4">The sequence shown here is derived from an EMBL/GenBank/DDBJ whole genome shotgun (WGS) entry which is preliminary data.</text>
</comment>
<gene>
    <name evidence="4" type="ORF">FMOSSE_LOCUS11293</name>
</gene>
<dbReference type="AlphaFoldDB" id="A0A9N9DTY4"/>
<evidence type="ECO:0000256" key="1">
    <source>
        <dbReference type="ARBA" id="ARBA00006328"/>
    </source>
</evidence>
<keyword evidence="2" id="KW-0521">NADP</keyword>
<evidence type="ECO:0000313" key="4">
    <source>
        <dbReference type="EMBL" id="CAG8647267.1"/>
    </source>
</evidence>
<dbReference type="InterPro" id="IPR008030">
    <property type="entry name" value="NmrA-like"/>
</dbReference>
<dbReference type="Proteomes" id="UP000789375">
    <property type="component" value="Unassembled WGS sequence"/>
</dbReference>
<accession>A0A9N9DTY4</accession>
<protein>
    <submittedName>
        <fullName evidence="4">10133_t:CDS:1</fullName>
    </submittedName>
</protein>
<organism evidence="4 5">
    <name type="scientific">Funneliformis mosseae</name>
    <name type="common">Endomycorrhizal fungus</name>
    <name type="synonym">Glomus mosseae</name>
    <dbReference type="NCBI Taxonomy" id="27381"/>
    <lineage>
        <taxon>Eukaryota</taxon>
        <taxon>Fungi</taxon>
        <taxon>Fungi incertae sedis</taxon>
        <taxon>Mucoromycota</taxon>
        <taxon>Glomeromycotina</taxon>
        <taxon>Glomeromycetes</taxon>
        <taxon>Glomerales</taxon>
        <taxon>Glomeraceae</taxon>
        <taxon>Funneliformis</taxon>
    </lineage>
</organism>
<dbReference type="CDD" id="cd05251">
    <property type="entry name" value="NmrA_like_SDR_a"/>
    <property type="match status" value="1"/>
</dbReference>
<dbReference type="PANTHER" id="PTHR42748">
    <property type="entry name" value="NITROGEN METABOLITE REPRESSION PROTEIN NMRA FAMILY MEMBER"/>
    <property type="match status" value="1"/>
</dbReference>
<evidence type="ECO:0000313" key="5">
    <source>
        <dbReference type="Proteomes" id="UP000789375"/>
    </source>
</evidence>
<dbReference type="PANTHER" id="PTHR42748:SF7">
    <property type="entry name" value="NMRA LIKE REDOX SENSOR 1-RELATED"/>
    <property type="match status" value="1"/>
</dbReference>
<reference evidence="4" key="1">
    <citation type="submission" date="2021-06" db="EMBL/GenBank/DDBJ databases">
        <authorList>
            <person name="Kallberg Y."/>
            <person name="Tangrot J."/>
            <person name="Rosling A."/>
        </authorList>
    </citation>
    <scope>NUCLEOTIDE SEQUENCE</scope>
    <source>
        <strain evidence="4">87-6 pot B 2015</strain>
    </source>
</reference>
<comment type="similarity">
    <text evidence="1">Belongs to the NmrA-type oxidoreductase family.</text>
</comment>
<dbReference type="InterPro" id="IPR051164">
    <property type="entry name" value="NmrA-like_oxidored"/>
</dbReference>
<name>A0A9N9DTY4_FUNMO</name>
<dbReference type="Pfam" id="PF05368">
    <property type="entry name" value="NmrA"/>
    <property type="match status" value="1"/>
</dbReference>
<dbReference type="Gene3D" id="3.90.25.10">
    <property type="entry name" value="UDP-galactose 4-epimerase, domain 1"/>
    <property type="match status" value="1"/>
</dbReference>
<dbReference type="InterPro" id="IPR036291">
    <property type="entry name" value="NAD(P)-bd_dom_sf"/>
</dbReference>
<proteinExistence type="inferred from homology"/>
<evidence type="ECO:0000256" key="2">
    <source>
        <dbReference type="ARBA" id="ARBA00022857"/>
    </source>
</evidence>
<sequence>MSQKPLVVVFGSTGAQGGSVANSLLGTDRYRVRALTRNVNSEKAKELAAKGAEVFKCDLFEKKEIENALQGAEIAYSIVGKGVHEEERLGKLIADIAKAAGIKWIIYSSFPDLATESNGKYPTINLTGKNYVEKYIKTLGIPNVTFVYLGYYANNFERIVYKEQKDNGDVEIALPYLKEDDVLAIIDVDDLGPIVSKILEQGPAKWNGKAIPIASEYVNMKHIIDCLTKASGKRHILKTLDDESIKKGYPRYNQEIREMYGWIKEFDFFGKDKSNGDISIVKQLHPNILSYEQYVKKAYEKK</sequence>
<dbReference type="SUPFAM" id="SSF51735">
    <property type="entry name" value="NAD(P)-binding Rossmann-fold domains"/>
    <property type="match status" value="1"/>
</dbReference>
<evidence type="ECO:0000259" key="3">
    <source>
        <dbReference type="Pfam" id="PF05368"/>
    </source>
</evidence>